<evidence type="ECO:0008006" key="3">
    <source>
        <dbReference type="Google" id="ProtNLM"/>
    </source>
</evidence>
<gene>
    <name evidence="1" type="ORF">HOC_02286</name>
</gene>
<accession>A0A059GBA1</accession>
<keyword evidence="2" id="KW-1185">Reference proteome</keyword>
<evidence type="ECO:0000313" key="2">
    <source>
        <dbReference type="Proteomes" id="UP000024942"/>
    </source>
</evidence>
<organism evidence="1 2">
    <name type="scientific">Hyphomonas oceanitis SCH89</name>
    <dbReference type="NCBI Taxonomy" id="1280953"/>
    <lineage>
        <taxon>Bacteria</taxon>
        <taxon>Pseudomonadati</taxon>
        <taxon>Pseudomonadota</taxon>
        <taxon>Alphaproteobacteria</taxon>
        <taxon>Hyphomonadales</taxon>
        <taxon>Hyphomonadaceae</taxon>
        <taxon>Hyphomonas</taxon>
    </lineage>
</organism>
<evidence type="ECO:0000313" key="1">
    <source>
        <dbReference type="EMBL" id="KDA04127.1"/>
    </source>
</evidence>
<protein>
    <recommendedName>
        <fullName evidence="3">DUF541 domain-containing protein</fullName>
    </recommendedName>
</protein>
<proteinExistence type="predicted"/>
<reference evidence="1 2" key="1">
    <citation type="journal article" date="2014" name="Antonie Van Leeuwenhoek">
        <title>Hyphomonas beringensis sp. nov. and Hyphomonas chukchiensis sp. nov., isolated from surface seawater of the Bering Sea and Chukchi Sea.</title>
        <authorList>
            <person name="Li C."/>
            <person name="Lai Q."/>
            <person name="Li G."/>
            <person name="Dong C."/>
            <person name="Wang J."/>
            <person name="Liao Y."/>
            <person name="Shao Z."/>
        </authorList>
    </citation>
    <scope>NUCLEOTIDE SEQUENCE [LARGE SCALE GENOMIC DNA]</scope>
    <source>
        <strain evidence="1 2">SCH89</strain>
    </source>
</reference>
<name>A0A059GBA1_9PROT</name>
<sequence>MGAQAQESAKLDTVTVTASGIDNGDMQTAPAVFRHVRADFVLVEVNCQSASRDPGARKTELETMFSRLKKAVSSTSGYELFGGELGLTNAPINTVLFDDIYADYSSQGHFTLTLSIDTKPDETFDVLMRRAAAFLEGIKIEGRSEAYLGEEQFLGARGTDKHRADLISDIRKEASALQQTFAPAIVTVSGLESRVVTQPSGPLELEIFIPYMMSVESRPVGGPA</sequence>
<dbReference type="EMBL" id="ARYL01000002">
    <property type="protein sequence ID" value="KDA04127.1"/>
    <property type="molecule type" value="Genomic_DNA"/>
</dbReference>
<dbReference type="PATRIC" id="fig|1280953.3.peg.461"/>
<dbReference type="Proteomes" id="UP000024942">
    <property type="component" value="Unassembled WGS sequence"/>
</dbReference>
<comment type="caution">
    <text evidence="1">The sequence shown here is derived from an EMBL/GenBank/DDBJ whole genome shotgun (WGS) entry which is preliminary data.</text>
</comment>
<dbReference type="AlphaFoldDB" id="A0A059GBA1"/>